<dbReference type="Gene3D" id="1.20.1530.20">
    <property type="match status" value="1"/>
</dbReference>
<protein>
    <recommendedName>
        <fullName evidence="4">Bile acid:sodium symporter</fullName>
    </recommendedName>
</protein>
<dbReference type="PANTHER" id="PTHR18640:SF5">
    <property type="entry name" value="SODIUM_BILE ACID COTRANSPORTER 7"/>
    <property type="match status" value="1"/>
</dbReference>
<evidence type="ECO:0000313" key="2">
    <source>
        <dbReference type="EMBL" id="ORC34095.1"/>
    </source>
</evidence>
<dbReference type="EMBL" id="MWQY01000015">
    <property type="protein sequence ID" value="ORC34095.1"/>
    <property type="molecule type" value="Genomic_DNA"/>
</dbReference>
<dbReference type="RefSeq" id="WP_083051591.1">
    <property type="nucleotide sequence ID" value="NZ_MWQY01000015.1"/>
</dbReference>
<accession>A0A1Y1RVM4</accession>
<organism evidence="2 3">
    <name type="scientific">Marispirochaeta aestuarii</name>
    <dbReference type="NCBI Taxonomy" id="1963862"/>
    <lineage>
        <taxon>Bacteria</taxon>
        <taxon>Pseudomonadati</taxon>
        <taxon>Spirochaetota</taxon>
        <taxon>Spirochaetia</taxon>
        <taxon>Spirochaetales</taxon>
        <taxon>Spirochaetaceae</taxon>
        <taxon>Marispirochaeta</taxon>
    </lineage>
</organism>
<name>A0A1Y1RVM4_9SPIO</name>
<feature type="transmembrane region" description="Helical" evidence="1">
    <location>
        <begin position="74"/>
        <end position="93"/>
    </location>
</feature>
<keyword evidence="3" id="KW-1185">Reference proteome</keyword>
<evidence type="ECO:0008006" key="4">
    <source>
        <dbReference type="Google" id="ProtNLM"/>
    </source>
</evidence>
<gene>
    <name evidence="2" type="ORF">B4O97_13505</name>
</gene>
<dbReference type="PANTHER" id="PTHR18640">
    <property type="entry name" value="SOLUTE CARRIER FAMILY 10 MEMBER 7"/>
    <property type="match status" value="1"/>
</dbReference>
<feature type="transmembrane region" description="Helical" evidence="1">
    <location>
        <begin position="15"/>
        <end position="32"/>
    </location>
</feature>
<dbReference type="InterPro" id="IPR038770">
    <property type="entry name" value="Na+/solute_symporter_sf"/>
</dbReference>
<keyword evidence="1" id="KW-0812">Transmembrane</keyword>
<feature type="transmembrane region" description="Helical" evidence="1">
    <location>
        <begin position="206"/>
        <end position="224"/>
    </location>
</feature>
<feature type="transmembrane region" description="Helical" evidence="1">
    <location>
        <begin position="174"/>
        <end position="194"/>
    </location>
</feature>
<dbReference type="STRING" id="1963862.B4O97_13505"/>
<feature type="transmembrane region" description="Helical" evidence="1">
    <location>
        <begin position="44"/>
        <end position="62"/>
    </location>
</feature>
<dbReference type="GO" id="GO:0005886">
    <property type="term" value="C:plasma membrane"/>
    <property type="evidence" value="ECO:0007669"/>
    <property type="project" value="TreeGrafter"/>
</dbReference>
<feature type="transmembrane region" description="Helical" evidence="1">
    <location>
        <begin position="105"/>
        <end position="125"/>
    </location>
</feature>
<reference evidence="2 3" key="1">
    <citation type="submission" date="2017-03" db="EMBL/GenBank/DDBJ databases">
        <title>Draft Genome sequence of Marispirochaeta sp. strain JC444.</title>
        <authorList>
            <person name="Shivani Y."/>
            <person name="Subhash Y."/>
            <person name="Sasikala C."/>
            <person name="Ramana C."/>
        </authorList>
    </citation>
    <scope>NUCLEOTIDE SEQUENCE [LARGE SCALE GENOMIC DNA]</scope>
    <source>
        <strain evidence="2 3">JC444</strain>
    </source>
</reference>
<dbReference type="Proteomes" id="UP000192343">
    <property type="component" value="Unassembled WGS sequence"/>
</dbReference>
<dbReference type="AlphaFoldDB" id="A0A1Y1RVM4"/>
<dbReference type="Pfam" id="PF13593">
    <property type="entry name" value="SBF_like"/>
    <property type="match status" value="1"/>
</dbReference>
<feature type="transmembrane region" description="Helical" evidence="1">
    <location>
        <begin position="236"/>
        <end position="260"/>
    </location>
</feature>
<dbReference type="InterPro" id="IPR016833">
    <property type="entry name" value="Put_Na-Bile_cotransptr"/>
</dbReference>
<feature type="transmembrane region" description="Helical" evidence="1">
    <location>
        <begin position="272"/>
        <end position="294"/>
    </location>
</feature>
<feature type="transmembrane region" description="Helical" evidence="1">
    <location>
        <begin position="137"/>
        <end position="162"/>
    </location>
</feature>
<keyword evidence="1" id="KW-1133">Transmembrane helix</keyword>
<keyword evidence="1" id="KW-0472">Membrane</keyword>
<feature type="transmembrane region" description="Helical" evidence="1">
    <location>
        <begin position="300"/>
        <end position="322"/>
    </location>
</feature>
<dbReference type="OrthoDB" id="370083at2"/>
<comment type="caution">
    <text evidence="2">The sequence shown here is derived from an EMBL/GenBank/DDBJ whole genome shotgun (WGS) entry which is preliminary data.</text>
</comment>
<evidence type="ECO:0000313" key="3">
    <source>
        <dbReference type="Proteomes" id="UP000192343"/>
    </source>
</evidence>
<evidence type="ECO:0000256" key="1">
    <source>
        <dbReference type="SAM" id="Phobius"/>
    </source>
</evidence>
<proteinExistence type="predicted"/>
<sequence>MTGAIAKTLHVMRKNWFIAAILASFAFGLYLPRGEGLLNPRGTAKPLLIFILLFLSGISIPTERIIRDLRDFRLHLFIQGFIFLVYPLLTWLLLLPLGTFIDPSIQIGILALSCLPSTISSCIFFSQVSGGNTTAAVFNAAVSNIAAVLLTPLLFALLIPAGETASAAVSPTEVYASLVKTIILPILVGQGARYPLRKNMDRFKGLIGNLSNLIIFLLVYFAVARSSKAILESASLQLFAGPLVFLSVLNALVLVMIHSFGRTTGLDRRNRITALFVGSHKTLALGLPLTAAVFGGDPEHYAFVILPLIFYYHIQLISSGILRVHLVQRASL</sequence>